<keyword evidence="2" id="KW-0378">Hydrolase</keyword>
<dbReference type="PANTHER" id="PTHR37486">
    <property type="entry name" value="STRINGENT STARVATION PROTEIN B"/>
    <property type="match status" value="1"/>
</dbReference>
<dbReference type="Gene3D" id="2.30.30.220">
    <property type="entry name" value="SspB-like"/>
    <property type="match status" value="1"/>
</dbReference>
<keyword evidence="2" id="KW-0645">Protease</keyword>
<evidence type="ECO:0000256" key="1">
    <source>
        <dbReference type="SAM" id="MobiDB-lite"/>
    </source>
</evidence>
<dbReference type="InterPro" id="IPR036760">
    <property type="entry name" value="SspB-like_sf"/>
</dbReference>
<dbReference type="Proteomes" id="UP000760480">
    <property type="component" value="Unassembled WGS sequence"/>
</dbReference>
<protein>
    <submittedName>
        <fullName evidence="2">ClpXP protease specificity-enhancing factor</fullName>
    </submittedName>
</protein>
<organism evidence="2 3">
    <name type="scientific">Candidatus Competibacter phosphatis</name>
    <dbReference type="NCBI Taxonomy" id="221280"/>
    <lineage>
        <taxon>Bacteria</taxon>
        <taxon>Pseudomonadati</taxon>
        <taxon>Pseudomonadota</taxon>
        <taxon>Gammaproteobacteria</taxon>
        <taxon>Candidatus Competibacteraceae</taxon>
        <taxon>Candidatus Competibacter</taxon>
    </lineage>
</organism>
<dbReference type="EMBL" id="SPMZ01000001">
    <property type="protein sequence ID" value="NMQ17745.1"/>
    <property type="molecule type" value="Genomic_DNA"/>
</dbReference>
<dbReference type="PIRSF" id="PIRSF005276">
    <property type="entry name" value="SspB"/>
    <property type="match status" value="1"/>
</dbReference>
<dbReference type="InterPro" id="IPR007481">
    <property type="entry name" value="SspB"/>
</dbReference>
<feature type="region of interest" description="Disordered" evidence="1">
    <location>
        <begin position="97"/>
        <end position="134"/>
    </location>
</feature>
<evidence type="ECO:0000313" key="2">
    <source>
        <dbReference type="EMBL" id="NMQ17745.1"/>
    </source>
</evidence>
<accession>A0ABX1TIP1</accession>
<dbReference type="Pfam" id="PF04386">
    <property type="entry name" value="SspB"/>
    <property type="match status" value="1"/>
</dbReference>
<dbReference type="RefSeq" id="WP_169247005.1">
    <property type="nucleotide sequence ID" value="NZ_SPMZ01000001.1"/>
</dbReference>
<proteinExistence type="predicted"/>
<dbReference type="NCBIfam" id="NF008769">
    <property type="entry name" value="PRK11798.2-5"/>
    <property type="match status" value="1"/>
</dbReference>
<dbReference type="PANTHER" id="PTHR37486:SF1">
    <property type="entry name" value="STRINGENT STARVATION PROTEIN B"/>
    <property type="match status" value="1"/>
</dbReference>
<reference evidence="2 3" key="1">
    <citation type="submission" date="2019-03" db="EMBL/GenBank/DDBJ databases">
        <title>Metabolic reconstructions from genomes of highly enriched 'Candidatus Accumulibacter' and 'Candidatus Competibacter' bioreactor populations.</title>
        <authorList>
            <person name="Annavajhala M.K."/>
            <person name="Welles L."/>
            <person name="Abbas B."/>
            <person name="Sorokin D."/>
            <person name="Park H."/>
            <person name="Van Loosdrecht M."/>
            <person name="Chandran K."/>
        </authorList>
    </citation>
    <scope>NUCLEOTIDE SEQUENCE [LARGE SCALE GENOMIC DNA]</scope>
    <source>
        <strain evidence="2 3">SBR_G</strain>
    </source>
</reference>
<sequence>MTSTRPYLIRALYEWIEDNGLTPHILVNAELPGVEVPKQHVRDGQIVLNINSIAVRDLRLGNEWIEFNARFGGVARTVHIPITAVLAIYARENGHGMAFGEEMGGDEPPPPDNEPQPDKPAARTERRPVLKIVK</sequence>
<dbReference type="SUPFAM" id="SSF101738">
    <property type="entry name" value="SspB-like"/>
    <property type="match status" value="1"/>
</dbReference>
<evidence type="ECO:0000313" key="3">
    <source>
        <dbReference type="Proteomes" id="UP000760480"/>
    </source>
</evidence>
<keyword evidence="3" id="KW-1185">Reference proteome</keyword>
<comment type="caution">
    <text evidence="2">The sequence shown here is derived from an EMBL/GenBank/DDBJ whole genome shotgun (WGS) entry which is preliminary data.</text>
</comment>
<feature type="compositionally biased region" description="Basic and acidic residues" evidence="1">
    <location>
        <begin position="116"/>
        <end position="128"/>
    </location>
</feature>
<dbReference type="GO" id="GO:0006508">
    <property type="term" value="P:proteolysis"/>
    <property type="evidence" value="ECO:0007669"/>
    <property type="project" value="UniProtKB-KW"/>
</dbReference>
<gene>
    <name evidence="2" type="ORF">E4P82_00105</name>
</gene>
<name>A0ABX1TIP1_9GAMM</name>
<dbReference type="GO" id="GO:0008233">
    <property type="term" value="F:peptidase activity"/>
    <property type="evidence" value="ECO:0007669"/>
    <property type="project" value="UniProtKB-KW"/>
</dbReference>